<dbReference type="EMBL" id="CAMAPF010000949">
    <property type="protein sequence ID" value="CAH9128232.1"/>
    <property type="molecule type" value="Genomic_DNA"/>
</dbReference>
<evidence type="ECO:0000313" key="3">
    <source>
        <dbReference type="EMBL" id="CAH9128232.1"/>
    </source>
</evidence>
<organism evidence="3 4">
    <name type="scientific">Cuscuta epithymum</name>
    <dbReference type="NCBI Taxonomy" id="186058"/>
    <lineage>
        <taxon>Eukaryota</taxon>
        <taxon>Viridiplantae</taxon>
        <taxon>Streptophyta</taxon>
        <taxon>Embryophyta</taxon>
        <taxon>Tracheophyta</taxon>
        <taxon>Spermatophyta</taxon>
        <taxon>Magnoliopsida</taxon>
        <taxon>eudicotyledons</taxon>
        <taxon>Gunneridae</taxon>
        <taxon>Pentapetalae</taxon>
        <taxon>asterids</taxon>
        <taxon>lamiids</taxon>
        <taxon>Solanales</taxon>
        <taxon>Convolvulaceae</taxon>
        <taxon>Cuscuteae</taxon>
        <taxon>Cuscuta</taxon>
        <taxon>Cuscuta subgen. Cuscuta</taxon>
    </lineage>
</organism>
<gene>
    <name evidence="3" type="ORF">CEPIT_LOCUS28923</name>
</gene>
<feature type="compositionally biased region" description="Basic and acidic residues" evidence="2">
    <location>
        <begin position="1"/>
        <end position="15"/>
    </location>
</feature>
<feature type="coiled-coil region" evidence="1">
    <location>
        <begin position="74"/>
        <end position="157"/>
    </location>
</feature>
<dbReference type="PANTHER" id="PTHR35689:SF1">
    <property type="entry name" value="EARLY ENDOSOME ANTIGEN"/>
    <property type="match status" value="1"/>
</dbReference>
<comment type="caution">
    <text evidence="3">The sequence shown here is derived from an EMBL/GenBank/DDBJ whole genome shotgun (WGS) entry which is preliminary data.</text>
</comment>
<dbReference type="PANTHER" id="PTHR35689">
    <property type="entry name" value="EARLY ENDOSOME ANTIGEN"/>
    <property type="match status" value="1"/>
</dbReference>
<evidence type="ECO:0000313" key="4">
    <source>
        <dbReference type="Proteomes" id="UP001152523"/>
    </source>
</evidence>
<evidence type="ECO:0000256" key="2">
    <source>
        <dbReference type="SAM" id="MobiDB-lite"/>
    </source>
</evidence>
<protein>
    <submittedName>
        <fullName evidence="3">Uncharacterized protein</fullName>
    </submittedName>
</protein>
<keyword evidence="1" id="KW-0175">Coiled coil</keyword>
<reference evidence="3" key="1">
    <citation type="submission" date="2022-07" db="EMBL/GenBank/DDBJ databases">
        <authorList>
            <person name="Macas J."/>
            <person name="Novak P."/>
            <person name="Neumann P."/>
        </authorList>
    </citation>
    <scope>NUCLEOTIDE SEQUENCE</scope>
</reference>
<feature type="region of interest" description="Disordered" evidence="2">
    <location>
        <begin position="1"/>
        <end position="22"/>
    </location>
</feature>
<sequence length="319" mass="36509">MEGSQETDHYIRESAEQSIGPPVPRSTLELKLQCSEQALLALRAQYLCLRSKLNEKDQIIERARAESCMNATAMKKFVEENQRLAKECSNLLSQCKKLERECSLYENDREALMDFGNEADQRAKTAENRIRELEIEVENLSEDLQFHKRHLAQKEAQMKVDTCREDDDCREEQSLVDSLLETIGVKVEDPSARTLTFLESNSSLDSSFQTLLTSRDSRLRPSTRSVVVLAAEALALRKDKEYLLNNLLRAEDEVKVIFEENNILEKANKKLTIKLHLKEGNISSKGNKRKSSPLKRCPIELDDVDLLSRQPLSSPLREN</sequence>
<keyword evidence="4" id="KW-1185">Reference proteome</keyword>
<proteinExistence type="predicted"/>
<name>A0AAV0EYA3_9ASTE</name>
<dbReference type="AlphaFoldDB" id="A0AAV0EYA3"/>
<dbReference type="Proteomes" id="UP001152523">
    <property type="component" value="Unassembled WGS sequence"/>
</dbReference>
<accession>A0AAV0EYA3</accession>
<evidence type="ECO:0000256" key="1">
    <source>
        <dbReference type="SAM" id="Coils"/>
    </source>
</evidence>